<dbReference type="NCBIfam" id="TIGR00291">
    <property type="entry name" value="RNA_SBDS"/>
    <property type="match status" value="1"/>
</dbReference>
<dbReference type="PROSITE" id="PS50082">
    <property type="entry name" value="WD_REPEATS_2"/>
    <property type="match status" value="6"/>
</dbReference>
<evidence type="ECO:0000256" key="9">
    <source>
        <dbReference type="HAMAP-Rule" id="MF_03037"/>
    </source>
</evidence>
<feature type="repeat" description="WD" evidence="11">
    <location>
        <begin position="799"/>
        <end position="831"/>
    </location>
</feature>
<evidence type="ECO:0000313" key="16">
    <source>
        <dbReference type="Proteomes" id="UP000677054"/>
    </source>
</evidence>
<dbReference type="PROSITE" id="PS50217">
    <property type="entry name" value="BZIP"/>
    <property type="match status" value="1"/>
</dbReference>
<dbReference type="Gene3D" id="1.20.5.170">
    <property type="match status" value="1"/>
</dbReference>
<dbReference type="Pfam" id="PF01172">
    <property type="entry name" value="SBDS_N"/>
    <property type="match status" value="1"/>
</dbReference>
<dbReference type="Gene3D" id="1.10.10.900">
    <property type="entry name" value="SBDS protein C-terminal domain, subdomain 1"/>
    <property type="match status" value="1"/>
</dbReference>
<dbReference type="PANTHER" id="PTHR19920">
    <property type="entry name" value="WD40 PROTEIN CIAO1"/>
    <property type="match status" value="1"/>
</dbReference>
<evidence type="ECO:0000256" key="13">
    <source>
        <dbReference type="SAM" id="MobiDB-lite"/>
    </source>
</evidence>
<feature type="repeat" description="WD" evidence="11">
    <location>
        <begin position="913"/>
        <end position="946"/>
    </location>
</feature>
<feature type="region of interest" description="Disordered" evidence="13">
    <location>
        <begin position="420"/>
        <end position="460"/>
    </location>
</feature>
<dbReference type="InterPro" id="IPR002678">
    <property type="entry name" value="DUF34/NIF3"/>
</dbReference>
<comment type="similarity">
    <text evidence="1">Belongs to the GTP cyclohydrolase I type 2/NIF3 family.</text>
</comment>
<dbReference type="NCBIfam" id="TIGR00486">
    <property type="entry name" value="YbgI_SA1388"/>
    <property type="match status" value="1"/>
</dbReference>
<dbReference type="GO" id="GO:0003677">
    <property type="term" value="F:DNA binding"/>
    <property type="evidence" value="ECO:0007669"/>
    <property type="project" value="UniProtKB-KW"/>
</dbReference>
<dbReference type="InterPro" id="IPR001680">
    <property type="entry name" value="WD40_rpt"/>
</dbReference>
<dbReference type="Gene3D" id="3.30.1250.10">
    <property type="entry name" value="Ribosome maturation protein SBDS, N-terminal domain"/>
    <property type="match status" value="1"/>
</dbReference>
<dbReference type="Pfam" id="PF00400">
    <property type="entry name" value="WD40"/>
    <property type="match status" value="7"/>
</dbReference>
<organism evidence="15">
    <name type="scientific">Darwinula stevensoni</name>
    <dbReference type="NCBI Taxonomy" id="69355"/>
    <lineage>
        <taxon>Eukaryota</taxon>
        <taxon>Metazoa</taxon>
        <taxon>Ecdysozoa</taxon>
        <taxon>Arthropoda</taxon>
        <taxon>Crustacea</taxon>
        <taxon>Oligostraca</taxon>
        <taxon>Ostracoda</taxon>
        <taxon>Podocopa</taxon>
        <taxon>Podocopida</taxon>
        <taxon>Darwinulocopina</taxon>
        <taxon>Darwinuloidea</taxon>
        <taxon>Darwinulidae</taxon>
        <taxon>Darwinula</taxon>
    </lineage>
</organism>
<dbReference type="InterPro" id="IPR046347">
    <property type="entry name" value="bZIP_sf"/>
</dbReference>
<accession>A0A7R8X5P1</accession>
<keyword evidence="5" id="KW-0805">Transcription regulation</keyword>
<comment type="similarity">
    <text evidence="2">Belongs to the SDO1/SBDS family.</text>
</comment>
<dbReference type="EMBL" id="CAJPEV010000524">
    <property type="protein sequence ID" value="CAG0886122.1"/>
    <property type="molecule type" value="Genomic_DNA"/>
</dbReference>
<dbReference type="GO" id="GO:0042256">
    <property type="term" value="P:cytosolic ribosome assembly"/>
    <property type="evidence" value="ECO:0007669"/>
    <property type="project" value="InterPro"/>
</dbReference>
<dbReference type="Gene3D" id="2.130.10.10">
    <property type="entry name" value="YVTN repeat-like/Quinoprotein amine dehydrogenase"/>
    <property type="match status" value="1"/>
</dbReference>
<dbReference type="InterPro" id="IPR002140">
    <property type="entry name" value="Sdo1/SBDS"/>
</dbReference>
<dbReference type="InterPro" id="IPR018023">
    <property type="entry name" value="Ribosome_mat_SBDS_CS"/>
</dbReference>
<dbReference type="InterPro" id="IPR005643">
    <property type="entry name" value="JNK"/>
</dbReference>
<dbReference type="SUPFAM" id="SSF102705">
    <property type="entry name" value="NIF3 (NGG1p interacting factor 3)-like"/>
    <property type="match status" value="1"/>
</dbReference>
<comment type="function">
    <text evidence="9">Essential component of the cytosolic iron-sulfur (Fe/S) protein assembly machinery. Required for the maturation of extramitochondrial Fe/S proteins.</text>
</comment>
<comment type="similarity">
    <text evidence="9">Belongs to the WD repeat CIA1 family.</text>
</comment>
<evidence type="ECO:0000256" key="11">
    <source>
        <dbReference type="PROSITE-ProRule" id="PRU00221"/>
    </source>
</evidence>
<dbReference type="HAMAP" id="MF_03037">
    <property type="entry name" value="ciao1"/>
    <property type="match status" value="1"/>
</dbReference>
<dbReference type="InterPro" id="IPR018978">
    <property type="entry name" value="SDO1/SBDS_central"/>
</dbReference>
<dbReference type="GO" id="GO:0016226">
    <property type="term" value="P:iron-sulfur cluster assembly"/>
    <property type="evidence" value="ECO:0007669"/>
    <property type="project" value="UniProtKB-UniRule"/>
</dbReference>
<dbReference type="InterPro" id="IPR028608">
    <property type="entry name" value="CIAO1/Cia1"/>
</dbReference>
<evidence type="ECO:0000256" key="6">
    <source>
        <dbReference type="ARBA" id="ARBA00023125"/>
    </source>
</evidence>
<keyword evidence="12" id="KW-0175">Coiled coil</keyword>
<proteinExistence type="inferred from homology"/>
<evidence type="ECO:0000256" key="4">
    <source>
        <dbReference type="ARBA" id="ARBA00022737"/>
    </source>
</evidence>
<dbReference type="SUPFAM" id="SSF89895">
    <property type="entry name" value="FYSH domain"/>
    <property type="match status" value="1"/>
</dbReference>
<keyword evidence="4" id="KW-0677">Repeat</keyword>
<dbReference type="SMART" id="SM00338">
    <property type="entry name" value="BRLZ"/>
    <property type="match status" value="1"/>
</dbReference>
<dbReference type="PANTHER" id="PTHR19920:SF0">
    <property type="entry name" value="CYTOSOLIC IRON-SULFUR PROTEIN ASSEMBLY PROTEIN CIAO1-RELATED"/>
    <property type="match status" value="1"/>
</dbReference>
<comment type="function">
    <text evidence="8">Key component of the cytosolic iron-sulfur protein assembly (CIA) complex, a multiprotein complex that mediates the incorporation of iron-sulfur cluster into extramitochondrial Fe/S proteins. As a CIA complex component, interacts specifically with CIAO2A or CIAO2B and MMS19 to assist different branches of iron-sulfur protein assembly, depending of its interactors. The complex CIAO1:CIAO2B:MMS19 binds to and facilitates the assembly of most cytosolic-nuclear Fe/S proteins. CIAO1:CIAO2A specifically matures ACO1 and stabilizes IREB2. Seems to specifically modulate the transactivation activity of WT1. As part of the mitotic spindle-associated MMXD complex it may play a role in chromosome segregation.</text>
</comment>
<feature type="binding site" evidence="10">
    <location>
        <position position="1286"/>
    </location>
    <ligand>
        <name>a divalent metal cation</name>
        <dbReference type="ChEBI" id="CHEBI:60240"/>
        <label>1</label>
    </ligand>
</feature>
<protein>
    <recommendedName>
        <fullName evidence="9">Probable cytosolic iron-sulfur protein assembly protein Ciao1</fullName>
    </recommendedName>
</protein>
<name>A0A7R8X5P1_9CRUS</name>
<evidence type="ECO:0000313" key="15">
    <source>
        <dbReference type="EMBL" id="CAD7243919.1"/>
    </source>
</evidence>
<evidence type="ECO:0000256" key="2">
    <source>
        <dbReference type="ARBA" id="ARBA00007433"/>
    </source>
</evidence>
<dbReference type="InterPro" id="IPR036322">
    <property type="entry name" value="WD40_repeat_dom_sf"/>
</dbReference>
<dbReference type="Pfam" id="PF09377">
    <property type="entry name" value="SBDS_domain_II"/>
    <property type="match status" value="1"/>
</dbReference>
<dbReference type="InterPro" id="IPR015943">
    <property type="entry name" value="WD40/YVTN_repeat-like_dom_sf"/>
</dbReference>
<dbReference type="Gene3D" id="3.30.70.240">
    <property type="match status" value="1"/>
</dbReference>
<dbReference type="PROSITE" id="PS00036">
    <property type="entry name" value="BZIP_BASIC"/>
    <property type="match status" value="1"/>
</dbReference>
<dbReference type="FunFam" id="1.10.10.900:FF:000001">
    <property type="entry name" value="SBDS, ribosome maturation factor"/>
    <property type="match status" value="1"/>
</dbReference>
<dbReference type="PRINTS" id="PR00043">
    <property type="entry name" value="LEUZIPPRJUN"/>
</dbReference>
<keyword evidence="6" id="KW-0238">DNA-binding</keyword>
<feature type="coiled-coil region" evidence="12">
    <location>
        <begin position="483"/>
        <end position="523"/>
    </location>
</feature>
<feature type="compositionally biased region" description="Polar residues" evidence="13">
    <location>
        <begin position="424"/>
        <end position="435"/>
    </location>
</feature>
<dbReference type="InterPro" id="IPR036069">
    <property type="entry name" value="DUF34/NIF3_sf"/>
</dbReference>
<evidence type="ECO:0000256" key="1">
    <source>
        <dbReference type="ARBA" id="ARBA00006964"/>
    </source>
</evidence>
<reference evidence="15" key="1">
    <citation type="submission" date="2020-11" db="EMBL/GenBank/DDBJ databases">
        <authorList>
            <person name="Tran Van P."/>
        </authorList>
    </citation>
    <scope>NUCLEOTIDE SEQUENCE</scope>
</reference>
<keyword evidence="7" id="KW-0804">Transcription</keyword>
<dbReference type="Proteomes" id="UP000677054">
    <property type="component" value="Unassembled WGS sequence"/>
</dbReference>
<dbReference type="CDD" id="cd00200">
    <property type="entry name" value="WD40"/>
    <property type="match status" value="1"/>
</dbReference>
<feature type="repeat" description="WD" evidence="11">
    <location>
        <begin position="711"/>
        <end position="743"/>
    </location>
</feature>
<dbReference type="GO" id="GO:0003700">
    <property type="term" value="F:DNA-binding transcription factor activity"/>
    <property type="evidence" value="ECO:0007669"/>
    <property type="project" value="InterPro"/>
</dbReference>
<dbReference type="CDD" id="cd14696">
    <property type="entry name" value="bZIP_Jun"/>
    <property type="match status" value="1"/>
</dbReference>
<dbReference type="FunFam" id="2.130.10.10:FF:000136">
    <property type="entry name" value="Probable cytosolic iron-sulfur protein assembly protein CIAO1"/>
    <property type="match status" value="1"/>
</dbReference>
<evidence type="ECO:0000256" key="7">
    <source>
        <dbReference type="ARBA" id="ARBA00023163"/>
    </source>
</evidence>
<dbReference type="Pfam" id="PF01784">
    <property type="entry name" value="DUF34_NIF3"/>
    <property type="match status" value="1"/>
</dbReference>
<dbReference type="InterPro" id="IPR002112">
    <property type="entry name" value="Leuzip_Jun"/>
</dbReference>
<feature type="repeat" description="WD" evidence="11">
    <location>
        <begin position="667"/>
        <end position="699"/>
    </location>
</feature>
<dbReference type="FunFam" id="3.30.70.240:FF:000009">
    <property type="entry name" value="SBDS ribosome maturation factor"/>
    <property type="match status" value="1"/>
</dbReference>
<keyword evidence="10" id="KW-0479">Metal-binding</keyword>
<feature type="compositionally biased region" description="Low complexity" evidence="13">
    <location>
        <begin position="438"/>
        <end position="460"/>
    </location>
</feature>
<dbReference type="PROSITE" id="PS01267">
    <property type="entry name" value="UPF0023"/>
    <property type="match status" value="1"/>
</dbReference>
<dbReference type="OrthoDB" id="284782at2759"/>
<evidence type="ECO:0000256" key="10">
    <source>
        <dbReference type="PIRSR" id="PIRSR602678-1"/>
    </source>
</evidence>
<dbReference type="EMBL" id="LR900041">
    <property type="protein sequence ID" value="CAD7243919.1"/>
    <property type="molecule type" value="Genomic_DNA"/>
</dbReference>
<evidence type="ECO:0000256" key="5">
    <source>
        <dbReference type="ARBA" id="ARBA00023015"/>
    </source>
</evidence>
<feature type="binding site" evidence="10">
    <location>
        <position position="1080"/>
    </location>
    <ligand>
        <name>a divalent metal cation</name>
        <dbReference type="ChEBI" id="CHEBI:60240"/>
        <label>1</label>
    </ligand>
</feature>
<dbReference type="SMART" id="SM00320">
    <property type="entry name" value="WD40"/>
    <property type="match status" value="7"/>
</dbReference>
<dbReference type="SUPFAM" id="SSF50978">
    <property type="entry name" value="WD40 repeat-like"/>
    <property type="match status" value="1"/>
</dbReference>
<dbReference type="FunFam" id="3.40.1390.30:FF:000001">
    <property type="entry name" value="GTP cyclohydrolase 1 type 2"/>
    <property type="match status" value="1"/>
</dbReference>
<feature type="binding site" evidence="10">
    <location>
        <position position="1290"/>
    </location>
    <ligand>
        <name>a divalent metal cation</name>
        <dbReference type="ChEBI" id="CHEBI:60240"/>
        <label>1</label>
    </ligand>
</feature>
<dbReference type="PROSITE" id="PS50294">
    <property type="entry name" value="WD_REPEATS_REGION"/>
    <property type="match status" value="6"/>
</dbReference>
<dbReference type="Gene3D" id="3.40.1390.30">
    <property type="entry name" value="NIF3 (NGG1p interacting factor 3)-like"/>
    <property type="match status" value="2"/>
</dbReference>
<evidence type="ECO:0000256" key="8">
    <source>
        <dbReference type="ARBA" id="ARBA00060126"/>
    </source>
</evidence>
<dbReference type="InterPro" id="IPR037188">
    <property type="entry name" value="Sdo1/SBDS_central_sf"/>
</dbReference>
<dbReference type="SUPFAM" id="SSF109728">
    <property type="entry name" value="Hypothetical protein AF0491, middle domain"/>
    <property type="match status" value="1"/>
</dbReference>
<dbReference type="InterPro" id="IPR019783">
    <property type="entry name" value="SDO1/SBDS_N"/>
</dbReference>
<dbReference type="InterPro" id="IPR036786">
    <property type="entry name" value="Ribosome_mat_SBDS_N_sf"/>
</dbReference>
<dbReference type="Pfam" id="PF20268">
    <property type="entry name" value="SBDS_C"/>
    <property type="match status" value="1"/>
</dbReference>
<feature type="domain" description="BZIP" evidence="14">
    <location>
        <begin position="485"/>
        <end position="548"/>
    </location>
</feature>
<dbReference type="InterPro" id="IPR046928">
    <property type="entry name" value="SDO1/SBDS_C"/>
</dbReference>
<dbReference type="GO" id="GO:0046872">
    <property type="term" value="F:metal ion binding"/>
    <property type="evidence" value="ECO:0007669"/>
    <property type="project" value="UniProtKB-KW"/>
</dbReference>
<dbReference type="InterPro" id="IPR004827">
    <property type="entry name" value="bZIP"/>
</dbReference>
<keyword evidence="3 11" id="KW-0853">WD repeat</keyword>
<gene>
    <name evidence="9" type="primary">Ciao1</name>
    <name evidence="15" type="ORF">DSTB1V02_LOCUS3826</name>
</gene>
<dbReference type="SUPFAM" id="SSF57959">
    <property type="entry name" value="Leucine zipper domain"/>
    <property type="match status" value="1"/>
</dbReference>
<feature type="repeat" description="WD" evidence="11">
    <location>
        <begin position="622"/>
        <end position="653"/>
    </location>
</feature>
<evidence type="ECO:0000256" key="3">
    <source>
        <dbReference type="ARBA" id="ARBA00022574"/>
    </source>
</evidence>
<evidence type="ECO:0000256" key="12">
    <source>
        <dbReference type="SAM" id="Coils"/>
    </source>
</evidence>
<dbReference type="Pfam" id="PF00170">
    <property type="entry name" value="bZIP_1"/>
    <property type="match status" value="1"/>
</dbReference>
<feature type="repeat" description="WD" evidence="11">
    <location>
        <begin position="755"/>
        <end position="786"/>
    </location>
</feature>
<dbReference type="GO" id="GO:0097361">
    <property type="term" value="C:cytosolic [4Fe-4S] assembly targeting complex"/>
    <property type="evidence" value="ECO:0007669"/>
    <property type="project" value="InterPro"/>
</dbReference>
<feature type="binding site" evidence="10">
    <location>
        <position position="1042"/>
    </location>
    <ligand>
        <name>a divalent metal cation</name>
        <dbReference type="ChEBI" id="CHEBI:60240"/>
        <label>1</label>
    </ligand>
</feature>
<evidence type="ECO:0000259" key="14">
    <source>
        <dbReference type="PROSITE" id="PS50217"/>
    </source>
</evidence>
<dbReference type="Pfam" id="PF03957">
    <property type="entry name" value="Jun"/>
    <property type="match status" value="1"/>
</dbReference>
<keyword evidence="16" id="KW-1185">Reference proteome</keyword>
<sequence length="1341" mass="148879">MQDKLLLCARKANFVIQAERYSTMSKIFTPTNQMRLTNVAIVRMKKGGKRFEIACYKNKVVSWRDKIEKDIDEVLQTHTVFLNVSKGQVCLEILAKGELQVSEKERHANLESTFKDIATTVSDKCVNPETKRPYTVSMIEKAMRDLHFSVKPNRNAKQQALEVMRELKAVMPIERAQMRLRLIVPGKEGRRLKDKVEKLACKVESEDFSDGQLTLVCLMDPGCYRQVDEMIRAETKGKGMLEVLSLKEVTEGDEKPHKCDPLRSALGKHVCRDVTMSGVAGEDGGDGRGAEGREGMHRLRKRLSIDFDSPISTKKQRMTALLSSPDLNQFKLTTPEIERLILGTPLAGLTPSGACSGPPLPVSVAAAPTGPASFLYPKPGTEEQETYARGFLDALSQLHNGDNPDPNGSDEVRTEFLVGRVPPESQTGGTYSLPTYESLPSASHGDSSLSPSSSYDDQSNLSIKDESLDATDAAVSPVNMEAQEKLKLERKRMRNRIAASKCRQRKLQRIAQLETRIRHLKGENSELGVIVTRLRSSVYHLKQEVLEHVNYGCQLMMSPELFVKEEPGTSHHACASQPSFVCVSDWLWIANTCLEATAGVNCLDWKQSSYMTSGTLKPLQTLSGHGDRVWNVAWNPQGTILASCSTDKTVRLWAQEGDTWVCKTSLTEGHHRTIRSVAWSPCGKLLASASFDGTTCIWEKKVEDFECIASLEGHENEVKSVAWCPSGALLATCSRDKSVWIWECIDGEYECASVLNAHVQDVKKVVWHPHEELLASASYDDTIKLFREELDDWTCCGTLRGHESTVWSLDFDADGSRLVSVSDDQTVKIWKGYDANQASQLGLPPPESKKDRVWKCICTLSGYHTQPVYDVSWSKLTGFIAAASGDDSISIFQEKTELGHSDDPTYEMAARCAQAHDQDINSVQWNPKVPFLLASASDDGLVKLWEYINCFRFDNSGTCGRCSQMSGEGEERPGMELKEVLEQLESFAPLSASEPWDNTGLLLEPPESRSSWVRNLMLTNDLTESVLTEAIEKSVELIVSYHPPVFSPLKRITASSWKERIVARCLQNRIAVFSPHTSWDVIEGGINDWLLLPFNSHVASVDSLKRGENQKVGCTYTIQLPHRGELSEIDASVITQLMNYRPTGMLSYSMIEGKTQIQCAETHFPVILGIIMASPHYDHNLHITKSNKPWTSDRSGAGRIALLDGMLNMSDVIKMVKEHLGLKHVQVAYAVNKGKDSAIGSIAVCAGSGGSVLRGVRADVYVTGEMSHHEVLDAVHAGSHVILCGHSNTERGFLDGFATQFAILCRHRLGILDTIPPFVRLPSRLYPPIITSWGPRLDLPN</sequence>